<dbReference type="EMBL" id="BAABDQ010000025">
    <property type="protein sequence ID" value="GAA3590406.1"/>
    <property type="molecule type" value="Genomic_DNA"/>
</dbReference>
<organism evidence="3 4">
    <name type="scientific">Nonomuraea rosea</name>
    <dbReference type="NCBI Taxonomy" id="638574"/>
    <lineage>
        <taxon>Bacteria</taxon>
        <taxon>Bacillati</taxon>
        <taxon>Actinomycetota</taxon>
        <taxon>Actinomycetes</taxon>
        <taxon>Streptosporangiales</taxon>
        <taxon>Streptosporangiaceae</taxon>
        <taxon>Nonomuraea</taxon>
    </lineage>
</organism>
<evidence type="ECO:0000313" key="4">
    <source>
        <dbReference type="Proteomes" id="UP001500630"/>
    </source>
</evidence>
<dbReference type="Gene3D" id="3.40.50.720">
    <property type="entry name" value="NAD(P)-binding Rossmann-like Domain"/>
    <property type="match status" value="1"/>
</dbReference>
<keyword evidence="4" id="KW-1185">Reference proteome</keyword>
<protein>
    <recommendedName>
        <fullName evidence="5">SDR family NAD(P)-dependent oxidoreductase</fullName>
    </recommendedName>
</protein>
<dbReference type="Pfam" id="PF00106">
    <property type="entry name" value="adh_short"/>
    <property type="match status" value="1"/>
</dbReference>
<proteinExistence type="inferred from homology"/>
<keyword evidence="2" id="KW-0560">Oxidoreductase</keyword>
<dbReference type="PANTHER" id="PTHR48107:SF7">
    <property type="entry name" value="RE15974P"/>
    <property type="match status" value="1"/>
</dbReference>
<dbReference type="InterPro" id="IPR002347">
    <property type="entry name" value="SDR_fam"/>
</dbReference>
<dbReference type="SUPFAM" id="SSF51735">
    <property type="entry name" value="NAD(P)-binding Rossmann-fold domains"/>
    <property type="match status" value="1"/>
</dbReference>
<reference evidence="4" key="1">
    <citation type="journal article" date="2019" name="Int. J. Syst. Evol. Microbiol.">
        <title>The Global Catalogue of Microorganisms (GCM) 10K type strain sequencing project: providing services to taxonomists for standard genome sequencing and annotation.</title>
        <authorList>
            <consortium name="The Broad Institute Genomics Platform"/>
            <consortium name="The Broad Institute Genome Sequencing Center for Infectious Disease"/>
            <person name="Wu L."/>
            <person name="Ma J."/>
        </authorList>
    </citation>
    <scope>NUCLEOTIDE SEQUENCE [LARGE SCALE GENOMIC DNA]</scope>
    <source>
        <strain evidence="4">JCM 17326</strain>
    </source>
</reference>
<evidence type="ECO:0000256" key="1">
    <source>
        <dbReference type="ARBA" id="ARBA00006484"/>
    </source>
</evidence>
<dbReference type="InterPro" id="IPR036291">
    <property type="entry name" value="NAD(P)-bd_dom_sf"/>
</dbReference>
<evidence type="ECO:0000313" key="3">
    <source>
        <dbReference type="EMBL" id="GAA3590406.1"/>
    </source>
</evidence>
<comment type="caution">
    <text evidence="3">The sequence shown here is derived from an EMBL/GenBank/DDBJ whole genome shotgun (WGS) entry which is preliminary data.</text>
</comment>
<name>A0ABP6YXH2_9ACTN</name>
<evidence type="ECO:0008006" key="5">
    <source>
        <dbReference type="Google" id="ProtNLM"/>
    </source>
</evidence>
<dbReference type="Proteomes" id="UP001500630">
    <property type="component" value="Unassembled WGS sequence"/>
</dbReference>
<sequence>MWGQRLTPSSAPLRSHLAIGDLDHPAGLIDERCGSHSPRRHRRSATITTGERHAQNDRVAIVTGSGRGIGRAIALRLAADGASVVINYRSDAEAAEQVTATIEASGGRATVVKADVADPAQLRSLFDAAERGYGGLTA</sequence>
<evidence type="ECO:0000256" key="2">
    <source>
        <dbReference type="ARBA" id="ARBA00023002"/>
    </source>
</evidence>
<dbReference type="PANTHER" id="PTHR48107">
    <property type="entry name" value="NADPH-DEPENDENT ALDEHYDE REDUCTASE-LIKE PROTEIN, CHLOROPLASTIC-RELATED"/>
    <property type="match status" value="1"/>
</dbReference>
<accession>A0ABP6YXH2</accession>
<dbReference type="RefSeq" id="WP_345571325.1">
    <property type="nucleotide sequence ID" value="NZ_BAABDQ010000025.1"/>
</dbReference>
<comment type="similarity">
    <text evidence="1">Belongs to the short-chain dehydrogenases/reductases (SDR) family.</text>
</comment>
<gene>
    <name evidence="3" type="ORF">GCM10022419_086270</name>
</gene>